<feature type="compositionally biased region" description="Basic and acidic residues" evidence="2">
    <location>
        <begin position="1083"/>
        <end position="1094"/>
    </location>
</feature>
<evidence type="ECO:0000313" key="5">
    <source>
        <dbReference type="Proteomes" id="UP000194841"/>
    </source>
</evidence>
<feature type="active site" evidence="1">
    <location>
        <position position="574"/>
    </location>
</feature>
<dbReference type="GO" id="GO:0006508">
    <property type="term" value="P:proteolysis"/>
    <property type="evidence" value="ECO:0007669"/>
    <property type="project" value="InterPro"/>
</dbReference>
<evidence type="ECO:0000256" key="1">
    <source>
        <dbReference type="PIRSR" id="PIRSR602169-1"/>
    </source>
</evidence>
<dbReference type="PRINTS" id="PR00931">
    <property type="entry name" value="MICOLLPTASE"/>
</dbReference>
<feature type="compositionally biased region" description="Low complexity" evidence="2">
    <location>
        <begin position="1121"/>
        <end position="1132"/>
    </location>
</feature>
<feature type="chain" id="PRO_5012783401" evidence="3">
    <location>
        <begin position="28"/>
        <end position="1372"/>
    </location>
</feature>
<feature type="region of interest" description="Disordered" evidence="2">
    <location>
        <begin position="1039"/>
        <end position="1140"/>
    </location>
</feature>
<keyword evidence="5" id="KW-1185">Reference proteome</keyword>
<dbReference type="Gene3D" id="1.10.390.20">
    <property type="match status" value="1"/>
</dbReference>
<dbReference type="Pfam" id="PF01752">
    <property type="entry name" value="Peptidase_M9"/>
    <property type="match status" value="1"/>
</dbReference>
<feature type="compositionally biased region" description="Acidic residues" evidence="2">
    <location>
        <begin position="1049"/>
        <end position="1061"/>
    </location>
</feature>
<protein>
    <submittedName>
        <fullName evidence="4">Collagenase</fullName>
    </submittedName>
</protein>
<dbReference type="EMBL" id="MWPV01000002">
    <property type="protein sequence ID" value="OUL57940.1"/>
    <property type="molecule type" value="Genomic_DNA"/>
</dbReference>
<dbReference type="GO" id="GO:0005509">
    <property type="term" value="F:calcium ion binding"/>
    <property type="evidence" value="ECO:0007669"/>
    <property type="project" value="InterPro"/>
</dbReference>
<evidence type="ECO:0000313" key="4">
    <source>
        <dbReference type="EMBL" id="OUL57940.1"/>
    </source>
</evidence>
<accession>A0A244CQN9</accession>
<evidence type="ECO:0000256" key="2">
    <source>
        <dbReference type="SAM" id="MobiDB-lite"/>
    </source>
</evidence>
<dbReference type="Gene3D" id="3.40.30.160">
    <property type="entry name" value="Collagenase ColT, N-terminal domain"/>
    <property type="match status" value="1"/>
</dbReference>
<evidence type="ECO:0000256" key="3">
    <source>
        <dbReference type="SAM" id="SignalP"/>
    </source>
</evidence>
<reference evidence="4 5" key="1">
    <citation type="submission" date="2017-02" db="EMBL/GenBank/DDBJ databases">
        <title>Pseudoalteromonas ulvae TC14 Genome.</title>
        <authorList>
            <person name="Molmeret M."/>
        </authorList>
    </citation>
    <scope>NUCLEOTIDE SEQUENCE [LARGE SCALE GENOMIC DNA]</scope>
    <source>
        <strain evidence="4">TC14</strain>
    </source>
</reference>
<dbReference type="GO" id="GO:0005576">
    <property type="term" value="C:extracellular region"/>
    <property type="evidence" value="ECO:0007669"/>
    <property type="project" value="InterPro"/>
</dbReference>
<dbReference type="Gene3D" id="4.10.1080.10">
    <property type="entry name" value="TSP type-3 repeat"/>
    <property type="match status" value="1"/>
</dbReference>
<proteinExistence type="predicted"/>
<dbReference type="InterPro" id="IPR002169">
    <property type="entry name" value="Peptidase_M9A/M9B"/>
</dbReference>
<comment type="caution">
    <text evidence="4">The sequence shown here is derived from an EMBL/GenBank/DDBJ whole genome shotgun (WGS) entry which is preliminary data.</text>
</comment>
<organism evidence="4 5">
    <name type="scientific">Pseudoalteromonas ulvae</name>
    <dbReference type="NCBI Taxonomy" id="107327"/>
    <lineage>
        <taxon>Bacteria</taxon>
        <taxon>Pseudomonadati</taxon>
        <taxon>Pseudomonadota</taxon>
        <taxon>Gammaproteobacteria</taxon>
        <taxon>Alteromonadales</taxon>
        <taxon>Pseudoalteromonadaceae</taxon>
        <taxon>Pseudoalteromonas</taxon>
    </lineage>
</organism>
<dbReference type="OrthoDB" id="9802683at2"/>
<dbReference type="GO" id="GO:0008270">
    <property type="term" value="F:zinc ion binding"/>
    <property type="evidence" value="ECO:0007669"/>
    <property type="project" value="InterPro"/>
</dbReference>
<keyword evidence="3" id="KW-0732">Signal</keyword>
<dbReference type="Gene3D" id="2.60.120.380">
    <property type="match status" value="2"/>
</dbReference>
<sequence length="1372" mass="147416">MTMKLTTRKSFLASAIFVSLNMSSAYAVALCGDKTLPRQGEVPANQTQCITDYGHYLYVTVPYDNSDVTITTSGGTFNGSDATLILYDGDDWSGNEQIRSANAGTNDETISFVSRAGKRHFAINGNIAQTSLLVTVSGGDVPPPMGDYIVFDTNINVSVTSPVINSKSQYGAIIPTILTAVYADFEGLASAANDPLTDVTQAIHYLASADNISDPDLNQLLYFLGSYKFYAQAMSADEAQALSNAFVAVAKMSDFLTDKGGVIQEGFAKALNNFERGAGAQHYQDLLPHALAALQYHSLQSNPFAANNAGDATMALLSALGSAAYYGDAATKAAFNNRMLDVLSVLRSFAHLGETAVDSRWSTEADRKWIVPHSFIALGKIASIASDEAKARFDSTVLEAQTTLQNSLSLETIETITTKNYLESAGRECAEGDALFGHCVVPPKESDILTVSHQCNEFITIRAQSSISQATLSQSCADMATQESEFHAFFNTAGNPVTGDQNAHLEVIAFASPDEYKKYAPEFYGIDTDNGGMYLEGTPENEGNQARFIAMQCPDDWVGGSCQYEDQIYNLRHEYVHYLDGRYIKAGSFGYFDYNVSWSEGMAEYMANGSDHSRTLESLKGQVIPPLYNLLFMAYGYDELYPWSYFAMRYLAEEHNDDVHLLTAAMRAGNKAEYVSMLKAVEARTQAGFEAFVLANSEAIAPQAATLPAADTIGSCNLAQQYVRKVDAAKTNFTISNTTNTPISLFWVNNNTGKANFAKNYKTLNQGDSYTGTNWSEADRLMLTDGNLNCVGMAVMGAQNNTFTIDEQLVKDVVPEVIPAQDQMGSCALVQPHVIKDKSHGFSITNTTNTPVRLFRIDNFTGKPMYASAATGFDFGYGTLAQGETYSSDVWYGDRRIMVTDARLNCLSVGVLNNETAAFTIDQSMVATAEPAEIIPAANTLGSCDLMQKHLTGPFEADFAFTNSSNTPVRIYRVDNETGELSASFGFKTLNTGETYDSATSWKWFGNRRAAITSETGQCLAVAVMSEENNINTYDITNEIVGGTSPVDSDGDGVIDSDDAFPFDPNESKDSDGDGVGDNGDAFPHDATESKDSDGDGYGDNSDAFPNDASEWIDTDGDGQGDNSDPYPNDPDNGGGTVSHCGEATISSGRLTLANTECVAGGRGSFYVWVKNDNTDLVIATAGGEGDVGIYFNADTWATQSNAQAQSGNSGTAQTLSVTANRGWRYISLETSAQYQGVSLTVTEGQTDGGDNGGGTLPPVDAAIGNACATLSPFTYGGVESGKAICTGQGHNSYYIYFTGSESEVTIQTAHGAGEVKLYSDTSWASATQYQYKSTIAGTTVQRITVSNPTVGWYYITADTTDSNVALQVDIK</sequence>
<dbReference type="GO" id="GO:0004222">
    <property type="term" value="F:metalloendopeptidase activity"/>
    <property type="evidence" value="ECO:0007669"/>
    <property type="project" value="InterPro"/>
</dbReference>
<feature type="signal peptide" evidence="3">
    <location>
        <begin position="1"/>
        <end position="27"/>
    </location>
</feature>
<dbReference type="InterPro" id="IPR028974">
    <property type="entry name" value="TSP_type-3_rpt"/>
</dbReference>
<dbReference type="Proteomes" id="UP000194841">
    <property type="component" value="Unassembled WGS sequence"/>
</dbReference>
<name>A0A244CQN9_PSEDV</name>
<dbReference type="SUPFAM" id="SSF103647">
    <property type="entry name" value="TSP type-3 repeat"/>
    <property type="match status" value="1"/>
</dbReference>
<gene>
    <name evidence="4" type="ORF">B1199_06130</name>
</gene>